<dbReference type="Proteomes" id="UP001562065">
    <property type="component" value="Unassembled WGS sequence"/>
</dbReference>
<evidence type="ECO:0008006" key="3">
    <source>
        <dbReference type="Google" id="ProtNLM"/>
    </source>
</evidence>
<protein>
    <recommendedName>
        <fullName evidence="3">Secreted protein</fullName>
    </recommendedName>
</protein>
<dbReference type="RefSeq" id="WP_369455972.1">
    <property type="nucleotide sequence ID" value="NZ_JBGCUO010000001.1"/>
</dbReference>
<gene>
    <name evidence="1" type="ORF">AB5I84_11335</name>
</gene>
<name>A0ABV4ALK8_9GAMM</name>
<dbReference type="EMBL" id="JBGCUO010000001">
    <property type="protein sequence ID" value="MEY1662743.1"/>
    <property type="molecule type" value="Genomic_DNA"/>
</dbReference>
<reference evidence="1 2" key="1">
    <citation type="submission" date="2024-07" db="EMBL/GenBank/DDBJ databases">
        <authorList>
            <person name="Ren Q."/>
        </authorList>
    </citation>
    <scope>NUCLEOTIDE SEQUENCE [LARGE SCALE GENOMIC DNA]</scope>
    <source>
        <strain evidence="1 2">REN37</strain>
    </source>
</reference>
<accession>A0ABV4ALK8</accession>
<proteinExistence type="predicted"/>
<evidence type="ECO:0000313" key="2">
    <source>
        <dbReference type="Proteomes" id="UP001562065"/>
    </source>
</evidence>
<sequence length="99" mass="11262">MLTLARGLIQALLAGFHMGATPRFQLLVAEQFAGQFFNFTLSDFRTTFDLILVHDDLLNVVTRDCACGRWIPSCTRSDWRRWVELLKNCSNTVKAVAQL</sequence>
<organism evidence="1 2">
    <name type="scientific">Isoalcanivorax beigongshangi</name>
    <dbReference type="NCBI Taxonomy" id="3238810"/>
    <lineage>
        <taxon>Bacteria</taxon>
        <taxon>Pseudomonadati</taxon>
        <taxon>Pseudomonadota</taxon>
        <taxon>Gammaproteobacteria</taxon>
        <taxon>Oceanospirillales</taxon>
        <taxon>Alcanivoracaceae</taxon>
        <taxon>Isoalcanivorax</taxon>
    </lineage>
</organism>
<keyword evidence="2" id="KW-1185">Reference proteome</keyword>
<comment type="caution">
    <text evidence="1">The sequence shown here is derived from an EMBL/GenBank/DDBJ whole genome shotgun (WGS) entry which is preliminary data.</text>
</comment>
<evidence type="ECO:0000313" key="1">
    <source>
        <dbReference type="EMBL" id="MEY1662743.1"/>
    </source>
</evidence>